<name>A0A6N9U9B9_STRHA</name>
<evidence type="ECO:0000313" key="1">
    <source>
        <dbReference type="EMBL" id="NEA19182.1"/>
    </source>
</evidence>
<evidence type="ECO:0000313" key="2">
    <source>
        <dbReference type="Proteomes" id="UP000471293"/>
    </source>
</evidence>
<dbReference type="AlphaFoldDB" id="A0A6N9U9B9"/>
<organism evidence="1 2">
    <name type="scientific">Streptomyces halstedii</name>
    <dbReference type="NCBI Taxonomy" id="1944"/>
    <lineage>
        <taxon>Bacteria</taxon>
        <taxon>Bacillati</taxon>
        <taxon>Actinomycetota</taxon>
        <taxon>Actinomycetes</taxon>
        <taxon>Kitasatosporales</taxon>
        <taxon>Streptomycetaceae</taxon>
        <taxon>Streptomyces</taxon>
    </lineage>
</organism>
<reference evidence="1 2" key="1">
    <citation type="submission" date="2020-01" db="EMBL/GenBank/DDBJ databases">
        <title>Insect and environment-associated Actinomycetes.</title>
        <authorList>
            <person name="Currrie C."/>
            <person name="Chevrette M."/>
            <person name="Carlson C."/>
            <person name="Stubbendieck R."/>
            <person name="Wendt-Pienkowski E."/>
        </authorList>
    </citation>
    <scope>NUCLEOTIDE SEQUENCE [LARGE SCALE GENOMIC DNA]</scope>
    <source>
        <strain evidence="1 2">SID11342</strain>
    </source>
</reference>
<sequence length="122" mass="13612">MDQCTAVTLFSAPRHLAIIPEFAEPSYLLCELGEHGNGDHARCLSDDGVKGGAVWFRWTDDGWTKIVALPWCTGVDSRGDACTLFADHSPEHSWDVTDPTREAMMRQYAKEHPHLFPEGDPD</sequence>
<accession>A0A6N9U9B9</accession>
<dbReference type="Proteomes" id="UP000471293">
    <property type="component" value="Unassembled WGS sequence"/>
</dbReference>
<dbReference type="EMBL" id="JAAGLQ010000595">
    <property type="protein sequence ID" value="NEA19182.1"/>
    <property type="molecule type" value="Genomic_DNA"/>
</dbReference>
<proteinExistence type="predicted"/>
<protein>
    <submittedName>
        <fullName evidence="1">Uncharacterized protein</fullName>
    </submittedName>
</protein>
<dbReference type="RefSeq" id="WP_164348466.1">
    <property type="nucleotide sequence ID" value="NZ_JAAGLQ010000595.1"/>
</dbReference>
<gene>
    <name evidence="1" type="ORF">G3I29_27565</name>
</gene>
<comment type="caution">
    <text evidence="1">The sequence shown here is derived from an EMBL/GenBank/DDBJ whole genome shotgun (WGS) entry which is preliminary data.</text>
</comment>